<dbReference type="InterPro" id="IPR023459">
    <property type="entry name" value="Tscrpt_elong_fac_GreA/B_fam"/>
</dbReference>
<evidence type="ECO:0000259" key="11">
    <source>
        <dbReference type="Pfam" id="PF03449"/>
    </source>
</evidence>
<dbReference type="GO" id="GO:0003746">
    <property type="term" value="F:translation elongation factor activity"/>
    <property type="evidence" value="ECO:0007669"/>
    <property type="project" value="UniProtKB-KW"/>
</dbReference>
<dbReference type="NCBIfam" id="NF001261">
    <property type="entry name" value="PRK00226.1-2"/>
    <property type="match status" value="1"/>
</dbReference>
<reference evidence="12 13" key="1">
    <citation type="submission" date="2020-04" db="EMBL/GenBank/DDBJ databases">
        <title>Azohydromonas sp. isolated from soil.</title>
        <authorList>
            <person name="Dahal R.H."/>
        </authorList>
    </citation>
    <scope>NUCLEOTIDE SEQUENCE [LARGE SCALE GENOMIC DNA]</scope>
    <source>
        <strain evidence="12 13">G-1-1-14</strain>
    </source>
</reference>
<dbReference type="Proteomes" id="UP000574067">
    <property type="component" value="Unassembled WGS sequence"/>
</dbReference>
<evidence type="ECO:0000256" key="1">
    <source>
        <dbReference type="ARBA" id="ARBA00008213"/>
    </source>
</evidence>
<keyword evidence="5 8" id="KW-0804">Transcription</keyword>
<dbReference type="AlphaFoldDB" id="A0A848F883"/>
<dbReference type="SUPFAM" id="SSF46557">
    <property type="entry name" value="GreA transcript cleavage protein, N-terminal domain"/>
    <property type="match status" value="1"/>
</dbReference>
<evidence type="ECO:0000256" key="6">
    <source>
        <dbReference type="ARBA" id="ARBA00024916"/>
    </source>
</evidence>
<dbReference type="InterPro" id="IPR036805">
    <property type="entry name" value="Tscrpt_elong_fac_GreA/B_N_sf"/>
</dbReference>
<dbReference type="EMBL" id="JABBFW010000006">
    <property type="protein sequence ID" value="NML15408.1"/>
    <property type="molecule type" value="Genomic_DNA"/>
</dbReference>
<comment type="caution">
    <text evidence="12">The sequence shown here is derived from an EMBL/GenBank/DDBJ whole genome shotgun (WGS) entry which is preliminary data.</text>
</comment>
<evidence type="ECO:0000256" key="8">
    <source>
        <dbReference type="HAMAP-Rule" id="MF_00105"/>
    </source>
</evidence>
<evidence type="ECO:0000259" key="10">
    <source>
        <dbReference type="Pfam" id="PF01272"/>
    </source>
</evidence>
<dbReference type="GO" id="GO:0032784">
    <property type="term" value="P:regulation of DNA-templated transcription elongation"/>
    <property type="evidence" value="ECO:0007669"/>
    <property type="project" value="UniProtKB-UniRule"/>
</dbReference>
<evidence type="ECO:0000256" key="2">
    <source>
        <dbReference type="ARBA" id="ARBA00013729"/>
    </source>
</evidence>
<keyword evidence="3 8" id="KW-0805">Transcription regulation</keyword>
<organism evidence="12 13">
    <name type="scientific">Azohydromonas caseinilytica</name>
    <dbReference type="NCBI Taxonomy" id="2728836"/>
    <lineage>
        <taxon>Bacteria</taxon>
        <taxon>Pseudomonadati</taxon>
        <taxon>Pseudomonadota</taxon>
        <taxon>Betaproteobacteria</taxon>
        <taxon>Burkholderiales</taxon>
        <taxon>Sphaerotilaceae</taxon>
        <taxon>Azohydromonas</taxon>
    </lineage>
</organism>
<dbReference type="PROSITE" id="PS00829">
    <property type="entry name" value="GREAB_1"/>
    <property type="match status" value="1"/>
</dbReference>
<sequence length="158" mass="16913">MATIPITKRGAEKLKEELQRLKYVERPAVVLAIQEARAQGDLSENAEYDAAKDKQGFIEGRILEIEGKLAAAQVIDPSELDAGGRVVFGATVDLEDKATGAGVTYQIVGDDEADLKQGLISISSPIARALIGKEAGDVAEVQAPGGIKHYEIVDVHYR</sequence>
<feature type="domain" description="Transcription elongation factor GreA/GreB C-terminal" evidence="10">
    <location>
        <begin position="84"/>
        <end position="157"/>
    </location>
</feature>
<dbReference type="PANTHER" id="PTHR30437">
    <property type="entry name" value="TRANSCRIPTION ELONGATION FACTOR GREA"/>
    <property type="match status" value="1"/>
</dbReference>
<dbReference type="FunFam" id="3.10.50.30:FF:000001">
    <property type="entry name" value="Transcription elongation factor GreA"/>
    <property type="match status" value="1"/>
</dbReference>
<dbReference type="InterPro" id="IPR028624">
    <property type="entry name" value="Tscrpt_elong_fac_GreA/B"/>
</dbReference>
<evidence type="ECO:0000313" key="13">
    <source>
        <dbReference type="Proteomes" id="UP000574067"/>
    </source>
</evidence>
<dbReference type="InterPro" id="IPR006359">
    <property type="entry name" value="Tscrpt_elong_fac_GreA"/>
</dbReference>
<comment type="similarity">
    <text evidence="1 8 9">Belongs to the GreA/GreB family.</text>
</comment>
<dbReference type="NCBIfam" id="TIGR01462">
    <property type="entry name" value="greA"/>
    <property type="match status" value="1"/>
</dbReference>
<evidence type="ECO:0000256" key="9">
    <source>
        <dbReference type="RuleBase" id="RU000556"/>
    </source>
</evidence>
<dbReference type="GO" id="GO:0070063">
    <property type="term" value="F:RNA polymerase binding"/>
    <property type="evidence" value="ECO:0007669"/>
    <property type="project" value="InterPro"/>
</dbReference>
<comment type="function">
    <text evidence="6 8 9">Necessary for efficient RNA polymerase transcription elongation past template-encoded arresting sites. The arresting sites in DNA have the property of trapping a certain fraction of elongating RNA polymerases that pass through, resulting in locked ternary complexes. Cleavage of the nascent transcript by cleavage factors such as GreA or GreB allows the resumption of elongation from the new 3'terminus. GreA releases sequences of 2 to 3 nucleotides.</text>
</comment>
<keyword evidence="13" id="KW-1185">Reference proteome</keyword>
<dbReference type="Gene3D" id="1.10.287.180">
    <property type="entry name" value="Transcription elongation factor, GreA/GreB, N-terminal domain"/>
    <property type="match status" value="1"/>
</dbReference>
<dbReference type="NCBIfam" id="NF001264">
    <property type="entry name" value="PRK00226.1-5"/>
    <property type="match status" value="1"/>
</dbReference>
<evidence type="ECO:0000256" key="5">
    <source>
        <dbReference type="ARBA" id="ARBA00023163"/>
    </source>
</evidence>
<dbReference type="PIRSF" id="PIRSF006092">
    <property type="entry name" value="GreA_GreB"/>
    <property type="match status" value="1"/>
</dbReference>
<evidence type="ECO:0000256" key="7">
    <source>
        <dbReference type="ARBA" id="ARBA00030776"/>
    </source>
</evidence>
<dbReference type="FunFam" id="1.10.287.180:FF:000001">
    <property type="entry name" value="Transcription elongation factor GreA"/>
    <property type="match status" value="1"/>
</dbReference>
<dbReference type="InterPro" id="IPR022691">
    <property type="entry name" value="Tscrpt_elong_fac_GreA/B_N"/>
</dbReference>
<dbReference type="NCBIfam" id="NF001263">
    <property type="entry name" value="PRK00226.1-4"/>
    <property type="match status" value="1"/>
</dbReference>
<dbReference type="PROSITE" id="PS00830">
    <property type="entry name" value="GREAB_2"/>
    <property type="match status" value="1"/>
</dbReference>
<protein>
    <recommendedName>
        <fullName evidence="2 8">Transcription elongation factor GreA</fullName>
    </recommendedName>
    <alternativeName>
        <fullName evidence="7 8">Transcript cleavage factor GreA</fullName>
    </alternativeName>
</protein>
<dbReference type="SUPFAM" id="SSF54534">
    <property type="entry name" value="FKBP-like"/>
    <property type="match status" value="1"/>
</dbReference>
<evidence type="ECO:0000256" key="3">
    <source>
        <dbReference type="ARBA" id="ARBA00023015"/>
    </source>
</evidence>
<proteinExistence type="inferred from homology"/>
<keyword evidence="4 8" id="KW-0238">DNA-binding</keyword>
<dbReference type="Pfam" id="PF03449">
    <property type="entry name" value="GreA_GreB_N"/>
    <property type="match status" value="1"/>
</dbReference>
<accession>A0A848F883</accession>
<dbReference type="Gene3D" id="3.10.50.30">
    <property type="entry name" value="Transcription elongation factor, GreA/GreB, C-terminal domain"/>
    <property type="match status" value="1"/>
</dbReference>
<evidence type="ECO:0000256" key="4">
    <source>
        <dbReference type="ARBA" id="ARBA00023125"/>
    </source>
</evidence>
<dbReference type="InterPro" id="IPR018151">
    <property type="entry name" value="TF_GreA/GreB_CS"/>
</dbReference>
<keyword evidence="12" id="KW-0251">Elongation factor</keyword>
<dbReference type="PANTHER" id="PTHR30437:SF4">
    <property type="entry name" value="TRANSCRIPTION ELONGATION FACTOR GREA"/>
    <property type="match status" value="1"/>
</dbReference>
<dbReference type="GO" id="GO:0003677">
    <property type="term" value="F:DNA binding"/>
    <property type="evidence" value="ECO:0007669"/>
    <property type="project" value="UniProtKB-UniRule"/>
</dbReference>
<dbReference type="GO" id="GO:0006354">
    <property type="term" value="P:DNA-templated transcription elongation"/>
    <property type="evidence" value="ECO:0007669"/>
    <property type="project" value="TreeGrafter"/>
</dbReference>
<evidence type="ECO:0000313" key="12">
    <source>
        <dbReference type="EMBL" id="NML15408.1"/>
    </source>
</evidence>
<dbReference type="InterPro" id="IPR001437">
    <property type="entry name" value="Tscrpt_elong_fac_GreA/B_C"/>
</dbReference>
<keyword evidence="12" id="KW-0648">Protein biosynthesis</keyword>
<dbReference type="HAMAP" id="MF_00105">
    <property type="entry name" value="GreA_GreB"/>
    <property type="match status" value="1"/>
</dbReference>
<dbReference type="Pfam" id="PF01272">
    <property type="entry name" value="GreA_GreB"/>
    <property type="match status" value="1"/>
</dbReference>
<gene>
    <name evidence="8 12" type="primary">greA</name>
    <name evidence="12" type="ORF">HHL10_10490</name>
</gene>
<feature type="domain" description="Transcription elongation factor GreA/GreB N-terminal" evidence="11">
    <location>
        <begin position="4"/>
        <end position="74"/>
    </location>
</feature>
<dbReference type="RefSeq" id="WP_169160319.1">
    <property type="nucleotide sequence ID" value="NZ_JABBFW010000006.1"/>
</dbReference>
<dbReference type="InterPro" id="IPR036953">
    <property type="entry name" value="GreA/GreB_C_sf"/>
</dbReference>
<name>A0A848F883_9BURK</name>